<dbReference type="Pfam" id="PF01212">
    <property type="entry name" value="Beta_elim_lyase"/>
    <property type="match status" value="1"/>
</dbReference>
<evidence type="ECO:0000256" key="1">
    <source>
        <dbReference type="ARBA" id="ARBA00001933"/>
    </source>
</evidence>
<dbReference type="InterPro" id="IPR001597">
    <property type="entry name" value="ArAA_b-elim_lyase/Thr_aldolase"/>
</dbReference>
<comment type="caution">
    <text evidence="7">The sequence shown here is derived from an EMBL/GenBank/DDBJ whole genome shotgun (WGS) entry which is preliminary data.</text>
</comment>
<dbReference type="GO" id="GO:0006567">
    <property type="term" value="P:L-threonine catabolic process"/>
    <property type="evidence" value="ECO:0007669"/>
    <property type="project" value="TreeGrafter"/>
</dbReference>
<dbReference type="InterPro" id="IPR023603">
    <property type="entry name" value="Low_specificity_L-TA-like"/>
</dbReference>
<evidence type="ECO:0000256" key="3">
    <source>
        <dbReference type="ARBA" id="ARBA00022898"/>
    </source>
</evidence>
<feature type="domain" description="Aromatic amino acid beta-eliminating lyase/threonine aldolase" evidence="6">
    <location>
        <begin position="38"/>
        <end position="327"/>
    </location>
</feature>
<evidence type="ECO:0000313" key="8">
    <source>
        <dbReference type="Proteomes" id="UP001174909"/>
    </source>
</evidence>
<dbReference type="NCBIfam" id="NF041359">
    <property type="entry name" value="GntG_guanitoxin"/>
    <property type="match status" value="1"/>
</dbReference>
<dbReference type="InterPro" id="IPR015422">
    <property type="entry name" value="PyrdxlP-dep_Trfase_small"/>
</dbReference>
<keyword evidence="3" id="KW-0663">Pyridoxal phosphate</keyword>
<dbReference type="EMBL" id="CASHTH010000469">
    <property type="protein sequence ID" value="CAI8002214.1"/>
    <property type="molecule type" value="Genomic_DNA"/>
</dbReference>
<comment type="cofactor">
    <cofactor evidence="1">
        <name>pyridoxal 5'-phosphate</name>
        <dbReference type="ChEBI" id="CHEBI:597326"/>
    </cofactor>
</comment>
<keyword evidence="8" id="KW-1185">Reference proteome</keyword>
<dbReference type="FunFam" id="3.40.640.10:FF:000030">
    <property type="entry name" value="Low-specificity L-threonine aldolase"/>
    <property type="match status" value="1"/>
</dbReference>
<evidence type="ECO:0000256" key="2">
    <source>
        <dbReference type="ARBA" id="ARBA00006966"/>
    </source>
</evidence>
<evidence type="ECO:0000259" key="6">
    <source>
        <dbReference type="Pfam" id="PF01212"/>
    </source>
</evidence>
<sequence>MEVSNGEEGMSMVVMGRYGVLYTKPRPKSAETSPRVIDMRSDTVTRPTEEMRVAMFEAEVGDDVFGEDPTVAELEKKAAELLGKEAGLFVASGTMGNLAAMMSHCWSRGEEVLAGDQSHVVLFEQGGAAQIGNFFLRTVRNLPDGTLDLEELRSKLQPEGKVAGDPHKTMTRLIVVENTHNMMGGRVIRPEYMDRLAELIRGLGIRIHVDGARLFNAATALGLPPAELVKHADSVTICLSKGLSAPAGSVLVGTAHFISRARRVRKSLGGGMRQVGVLAAPGIIALEKMSQRLEIDHNMAKFLGRGLVSMSDLGVDLDLEAVETNIVFFGLQRSDMTAEDFVARLEKEGVANGDRVIVKMLPARVASGEVKVRAVLNHHVTHQGVECALIRIREILANRGGRKRKQET</sequence>
<evidence type="ECO:0000256" key="4">
    <source>
        <dbReference type="ARBA" id="ARBA00023239"/>
    </source>
</evidence>
<dbReference type="Gene3D" id="3.90.1150.10">
    <property type="entry name" value="Aspartate Aminotransferase, domain 1"/>
    <property type="match status" value="1"/>
</dbReference>
<dbReference type="AlphaFoldDB" id="A0AA35W8G8"/>
<evidence type="ECO:0000256" key="5">
    <source>
        <dbReference type="PIRSR" id="PIRSR017617-1"/>
    </source>
</evidence>
<organism evidence="7 8">
    <name type="scientific">Geodia barretti</name>
    <name type="common">Barrett's horny sponge</name>
    <dbReference type="NCBI Taxonomy" id="519541"/>
    <lineage>
        <taxon>Eukaryota</taxon>
        <taxon>Metazoa</taxon>
        <taxon>Porifera</taxon>
        <taxon>Demospongiae</taxon>
        <taxon>Heteroscleromorpha</taxon>
        <taxon>Tetractinellida</taxon>
        <taxon>Astrophorina</taxon>
        <taxon>Geodiidae</taxon>
        <taxon>Geodia</taxon>
    </lineage>
</organism>
<dbReference type="GO" id="GO:0005829">
    <property type="term" value="C:cytosol"/>
    <property type="evidence" value="ECO:0007669"/>
    <property type="project" value="TreeGrafter"/>
</dbReference>
<protein>
    <submittedName>
        <fullName evidence="7">Probable low-specificity L-threonine aldolase 1</fullName>
    </submittedName>
</protein>
<dbReference type="PANTHER" id="PTHR48097">
    <property type="entry name" value="L-THREONINE ALDOLASE-RELATED"/>
    <property type="match status" value="1"/>
</dbReference>
<keyword evidence="4" id="KW-0456">Lyase</keyword>
<accession>A0AA35W8G8</accession>
<dbReference type="PANTHER" id="PTHR48097:SF9">
    <property type="entry name" value="L-THREONINE ALDOLASE"/>
    <property type="match status" value="1"/>
</dbReference>
<dbReference type="InterPro" id="IPR015421">
    <property type="entry name" value="PyrdxlP-dep_Trfase_major"/>
</dbReference>
<comment type="similarity">
    <text evidence="2">Belongs to the threonine aldolase family.</text>
</comment>
<reference evidence="7" key="1">
    <citation type="submission" date="2023-03" db="EMBL/GenBank/DDBJ databases">
        <authorList>
            <person name="Steffen K."/>
            <person name="Cardenas P."/>
        </authorList>
    </citation>
    <scope>NUCLEOTIDE SEQUENCE</scope>
</reference>
<dbReference type="GO" id="GO:0008732">
    <property type="term" value="F:L-allo-threonine aldolase activity"/>
    <property type="evidence" value="ECO:0007669"/>
    <property type="project" value="TreeGrafter"/>
</dbReference>
<dbReference type="SUPFAM" id="SSF53383">
    <property type="entry name" value="PLP-dependent transferases"/>
    <property type="match status" value="1"/>
</dbReference>
<proteinExistence type="inferred from homology"/>
<gene>
    <name evidence="7" type="ORF">GBAR_LOCUS3353</name>
</gene>
<evidence type="ECO:0000313" key="7">
    <source>
        <dbReference type="EMBL" id="CAI8002214.1"/>
    </source>
</evidence>
<feature type="modified residue" description="N6-(pyridoxal phosphate)lysine" evidence="5">
    <location>
        <position position="241"/>
    </location>
</feature>
<name>A0AA35W8G8_GEOBA</name>
<dbReference type="GO" id="GO:0006545">
    <property type="term" value="P:glycine biosynthetic process"/>
    <property type="evidence" value="ECO:0007669"/>
    <property type="project" value="TreeGrafter"/>
</dbReference>
<dbReference type="PIRSF" id="PIRSF017617">
    <property type="entry name" value="Thr_aldolase"/>
    <property type="match status" value="1"/>
</dbReference>
<dbReference type="Gene3D" id="3.40.640.10">
    <property type="entry name" value="Type I PLP-dependent aspartate aminotransferase-like (Major domain)"/>
    <property type="match status" value="1"/>
</dbReference>
<dbReference type="InterPro" id="IPR015424">
    <property type="entry name" value="PyrdxlP-dep_Trfase"/>
</dbReference>
<dbReference type="Proteomes" id="UP001174909">
    <property type="component" value="Unassembled WGS sequence"/>
</dbReference>